<dbReference type="InterPro" id="IPR036390">
    <property type="entry name" value="WH_DNA-bd_sf"/>
</dbReference>
<reference evidence="6" key="1">
    <citation type="journal article" date="2019" name="Int. J. Syst. Evol. Microbiol.">
        <title>The Global Catalogue of Microorganisms (GCM) 10K type strain sequencing project: providing services to taxonomists for standard genome sequencing and annotation.</title>
        <authorList>
            <consortium name="The Broad Institute Genomics Platform"/>
            <consortium name="The Broad Institute Genome Sequencing Center for Infectious Disease"/>
            <person name="Wu L."/>
            <person name="Ma J."/>
        </authorList>
    </citation>
    <scope>NUCLEOTIDE SEQUENCE [LARGE SCALE GENOMIC DNA]</scope>
    <source>
        <strain evidence="6">CCM 8951</strain>
    </source>
</reference>
<dbReference type="Gene3D" id="1.10.10.10">
    <property type="entry name" value="Winged helix-like DNA-binding domain superfamily/Winged helix DNA-binding domain"/>
    <property type="match status" value="1"/>
</dbReference>
<sequence length="148" mass="17040">MHNEEVTADLKRSFDQWHEYDSVRETYAKKHGISRSLIDVLAILQSVPEECTQKFLIEHTLLPKQTINSMVTSLSKQGMINLTESTTDRRRKNIQLTPTGKVYAQEIVDPIVKAEYQTMAQMPAAERQQMITSLDRYIQAFAQRVNAI</sequence>
<feature type="domain" description="HTH marR-type" evidence="4">
    <location>
        <begin position="3"/>
        <end position="139"/>
    </location>
</feature>
<dbReference type="InterPro" id="IPR036388">
    <property type="entry name" value="WH-like_DNA-bd_sf"/>
</dbReference>
<evidence type="ECO:0000256" key="3">
    <source>
        <dbReference type="ARBA" id="ARBA00023163"/>
    </source>
</evidence>
<dbReference type="Pfam" id="PF12802">
    <property type="entry name" value="MarR_2"/>
    <property type="match status" value="1"/>
</dbReference>
<keyword evidence="3" id="KW-0804">Transcription</keyword>
<evidence type="ECO:0000259" key="4">
    <source>
        <dbReference type="PROSITE" id="PS50995"/>
    </source>
</evidence>
<dbReference type="SMART" id="SM00347">
    <property type="entry name" value="HTH_MARR"/>
    <property type="match status" value="1"/>
</dbReference>
<dbReference type="PROSITE" id="PS50995">
    <property type="entry name" value="HTH_MARR_2"/>
    <property type="match status" value="1"/>
</dbReference>
<accession>A0ABW4DNU1</accession>
<evidence type="ECO:0000313" key="5">
    <source>
        <dbReference type="EMBL" id="MFD1464741.1"/>
    </source>
</evidence>
<comment type="caution">
    <text evidence="5">The sequence shown here is derived from an EMBL/GenBank/DDBJ whole genome shotgun (WGS) entry which is preliminary data.</text>
</comment>
<organism evidence="5 6">
    <name type="scientific">Lapidilactobacillus mulanensis</name>
    <dbReference type="NCBI Taxonomy" id="2485999"/>
    <lineage>
        <taxon>Bacteria</taxon>
        <taxon>Bacillati</taxon>
        <taxon>Bacillota</taxon>
        <taxon>Bacilli</taxon>
        <taxon>Lactobacillales</taxon>
        <taxon>Lactobacillaceae</taxon>
        <taxon>Lapidilactobacillus</taxon>
    </lineage>
</organism>
<dbReference type="Proteomes" id="UP001597244">
    <property type="component" value="Unassembled WGS sequence"/>
</dbReference>
<keyword evidence="6" id="KW-1185">Reference proteome</keyword>
<proteinExistence type="predicted"/>
<dbReference type="PANTHER" id="PTHR42756:SF1">
    <property type="entry name" value="TRANSCRIPTIONAL REPRESSOR OF EMRAB OPERON"/>
    <property type="match status" value="1"/>
</dbReference>
<protein>
    <submittedName>
        <fullName evidence="5">MarR family winged helix-turn-helix transcriptional regulator</fullName>
    </submittedName>
</protein>
<dbReference type="RefSeq" id="WP_164506547.1">
    <property type="nucleotide sequence ID" value="NZ_JBHTOF010000018.1"/>
</dbReference>
<keyword evidence="1" id="KW-0805">Transcription regulation</keyword>
<dbReference type="SUPFAM" id="SSF46785">
    <property type="entry name" value="Winged helix' DNA-binding domain"/>
    <property type="match status" value="1"/>
</dbReference>
<evidence type="ECO:0000256" key="2">
    <source>
        <dbReference type="ARBA" id="ARBA00023125"/>
    </source>
</evidence>
<dbReference type="EMBL" id="JBHTOF010000018">
    <property type="protein sequence ID" value="MFD1464741.1"/>
    <property type="molecule type" value="Genomic_DNA"/>
</dbReference>
<name>A0ABW4DNU1_9LACO</name>
<dbReference type="InterPro" id="IPR000835">
    <property type="entry name" value="HTH_MarR-typ"/>
</dbReference>
<evidence type="ECO:0000256" key="1">
    <source>
        <dbReference type="ARBA" id="ARBA00023015"/>
    </source>
</evidence>
<dbReference type="PANTHER" id="PTHR42756">
    <property type="entry name" value="TRANSCRIPTIONAL REGULATOR, MARR"/>
    <property type="match status" value="1"/>
</dbReference>
<gene>
    <name evidence="5" type="ORF">ACFQ4L_01365</name>
</gene>
<keyword evidence="2" id="KW-0238">DNA-binding</keyword>
<evidence type="ECO:0000313" key="6">
    <source>
        <dbReference type="Proteomes" id="UP001597244"/>
    </source>
</evidence>